<dbReference type="InterPro" id="IPR002772">
    <property type="entry name" value="Glyco_hydro_3_C"/>
</dbReference>
<dbReference type="GO" id="GO:0031222">
    <property type="term" value="P:arabinan catabolic process"/>
    <property type="evidence" value="ECO:0007669"/>
    <property type="project" value="TreeGrafter"/>
</dbReference>
<name>A0A9Q1LSQ3_9SOLA</name>
<comment type="similarity">
    <text evidence="1">Belongs to the glycosyl hydrolase 3 family.</text>
</comment>
<comment type="caution">
    <text evidence="5">The sequence shown here is derived from an EMBL/GenBank/DDBJ whole genome shotgun (WGS) entry which is preliminary data.</text>
</comment>
<keyword evidence="6" id="KW-1185">Reference proteome</keyword>
<dbReference type="PANTHER" id="PTHR42721">
    <property type="entry name" value="SUGAR HYDROLASE-RELATED"/>
    <property type="match status" value="1"/>
</dbReference>
<accession>A0A9Q1LSQ3</accession>
<keyword evidence="3" id="KW-0326">Glycosidase</keyword>
<dbReference type="PANTHER" id="PTHR42721:SF3">
    <property type="entry name" value="BETA-D-XYLOSIDASE 5-RELATED"/>
    <property type="match status" value="1"/>
</dbReference>
<dbReference type="EMBL" id="JAJAGQ010000015">
    <property type="protein sequence ID" value="KAJ8541425.1"/>
    <property type="molecule type" value="Genomic_DNA"/>
</dbReference>
<evidence type="ECO:0000256" key="1">
    <source>
        <dbReference type="ARBA" id="ARBA00005336"/>
    </source>
</evidence>
<reference evidence="6" key="1">
    <citation type="journal article" date="2023" name="Proc. Natl. Acad. Sci. U.S.A.">
        <title>Genomic and structural basis for evolution of tropane alkaloid biosynthesis.</title>
        <authorList>
            <person name="Wanga Y.-J."/>
            <person name="Taina T."/>
            <person name="Yua J.-Y."/>
            <person name="Lia J."/>
            <person name="Xua B."/>
            <person name="Chenc J."/>
            <person name="D'Auriad J.C."/>
            <person name="Huanga J.-P."/>
            <person name="Huanga S.-X."/>
        </authorList>
    </citation>
    <scope>NUCLEOTIDE SEQUENCE [LARGE SCALE GENOMIC DNA]</scope>
    <source>
        <strain evidence="6">cv. KIB-2019</strain>
    </source>
</reference>
<dbReference type="AlphaFoldDB" id="A0A9Q1LSQ3"/>
<dbReference type="GO" id="GO:0009505">
    <property type="term" value="C:plant-type cell wall"/>
    <property type="evidence" value="ECO:0007669"/>
    <property type="project" value="TreeGrafter"/>
</dbReference>
<gene>
    <name evidence="5" type="ORF">K7X08_002241</name>
</gene>
<evidence type="ECO:0000259" key="4">
    <source>
        <dbReference type="Pfam" id="PF01915"/>
    </source>
</evidence>
<dbReference type="GO" id="GO:0009044">
    <property type="term" value="F:xylan 1,4-beta-xylosidase activity"/>
    <property type="evidence" value="ECO:0007669"/>
    <property type="project" value="InterPro"/>
</dbReference>
<dbReference type="GO" id="GO:0046556">
    <property type="term" value="F:alpha-L-arabinofuranosidase activity"/>
    <property type="evidence" value="ECO:0007669"/>
    <property type="project" value="TreeGrafter"/>
</dbReference>
<evidence type="ECO:0000256" key="2">
    <source>
        <dbReference type="ARBA" id="ARBA00022801"/>
    </source>
</evidence>
<dbReference type="InterPro" id="IPR036881">
    <property type="entry name" value="Glyco_hydro_3_C_sf"/>
</dbReference>
<dbReference type="GO" id="GO:0045493">
    <property type="term" value="P:xylan catabolic process"/>
    <property type="evidence" value="ECO:0007669"/>
    <property type="project" value="InterPro"/>
</dbReference>
<evidence type="ECO:0000256" key="3">
    <source>
        <dbReference type="ARBA" id="ARBA00023295"/>
    </source>
</evidence>
<feature type="domain" description="Glycoside hydrolase family 3 C-terminal" evidence="4">
    <location>
        <begin position="40"/>
        <end position="201"/>
    </location>
</feature>
<dbReference type="Pfam" id="PF01915">
    <property type="entry name" value="Glyco_hydro_3_C"/>
    <property type="match status" value="1"/>
</dbReference>
<sequence length="205" mass="22116">MRLGLFNGNPQKQLFGNISPSVVCAQQHQELALEAARSGIVLLKNNGNLLPLSKAKTSSLAIIGPNANSAYVLRGNYDSPPCKFIEILKAFQGYVKTVQYHHGCNAVNCTSAAIDQAVNTARNADYVVLVMGLDQGQEREQFDRDDLVLPGQQENLITSVAKAAKKPVILVLLSGGPVDVSFAKYHPKIGSILWAGYPGEVEELL</sequence>
<dbReference type="SUPFAM" id="SSF52279">
    <property type="entry name" value="Beta-D-glucan exohydrolase, C-terminal domain"/>
    <property type="match status" value="1"/>
</dbReference>
<evidence type="ECO:0000313" key="5">
    <source>
        <dbReference type="EMBL" id="KAJ8541425.1"/>
    </source>
</evidence>
<evidence type="ECO:0000313" key="6">
    <source>
        <dbReference type="Proteomes" id="UP001152561"/>
    </source>
</evidence>
<dbReference type="InterPro" id="IPR044993">
    <property type="entry name" value="BXL"/>
</dbReference>
<proteinExistence type="inferred from homology"/>
<dbReference type="OrthoDB" id="47059at2759"/>
<keyword evidence="2" id="KW-0378">Hydrolase</keyword>
<protein>
    <recommendedName>
        <fullName evidence="4">Glycoside hydrolase family 3 C-terminal domain-containing protein</fullName>
    </recommendedName>
</protein>
<dbReference type="Proteomes" id="UP001152561">
    <property type="component" value="Unassembled WGS sequence"/>
</dbReference>
<organism evidence="5 6">
    <name type="scientific">Anisodus acutangulus</name>
    <dbReference type="NCBI Taxonomy" id="402998"/>
    <lineage>
        <taxon>Eukaryota</taxon>
        <taxon>Viridiplantae</taxon>
        <taxon>Streptophyta</taxon>
        <taxon>Embryophyta</taxon>
        <taxon>Tracheophyta</taxon>
        <taxon>Spermatophyta</taxon>
        <taxon>Magnoliopsida</taxon>
        <taxon>eudicotyledons</taxon>
        <taxon>Gunneridae</taxon>
        <taxon>Pentapetalae</taxon>
        <taxon>asterids</taxon>
        <taxon>lamiids</taxon>
        <taxon>Solanales</taxon>
        <taxon>Solanaceae</taxon>
        <taxon>Solanoideae</taxon>
        <taxon>Hyoscyameae</taxon>
        <taxon>Anisodus</taxon>
    </lineage>
</organism>
<dbReference type="Gene3D" id="3.40.50.1700">
    <property type="entry name" value="Glycoside hydrolase family 3 C-terminal domain"/>
    <property type="match status" value="1"/>
</dbReference>